<reference evidence="2 3" key="1">
    <citation type="submission" date="2015-01" db="EMBL/GenBank/DDBJ databases">
        <title>The Genome Sequence of Ochroconis gallopava CBS43764.</title>
        <authorList>
            <consortium name="The Broad Institute Genomics Platform"/>
            <person name="Cuomo C."/>
            <person name="de Hoog S."/>
            <person name="Gorbushina A."/>
            <person name="Stielow B."/>
            <person name="Teixiera M."/>
            <person name="Abouelleil A."/>
            <person name="Chapman S.B."/>
            <person name="Priest M."/>
            <person name="Young S.K."/>
            <person name="Wortman J."/>
            <person name="Nusbaum C."/>
            <person name="Birren B."/>
        </authorList>
    </citation>
    <scope>NUCLEOTIDE SEQUENCE [LARGE SCALE GENOMIC DNA]</scope>
    <source>
        <strain evidence="2 3">CBS 43764</strain>
    </source>
</reference>
<dbReference type="VEuPathDB" id="FungiDB:PV09_09333"/>
<organism evidence="2 3">
    <name type="scientific">Verruconis gallopava</name>
    <dbReference type="NCBI Taxonomy" id="253628"/>
    <lineage>
        <taxon>Eukaryota</taxon>
        <taxon>Fungi</taxon>
        <taxon>Dikarya</taxon>
        <taxon>Ascomycota</taxon>
        <taxon>Pezizomycotina</taxon>
        <taxon>Dothideomycetes</taxon>
        <taxon>Pleosporomycetidae</taxon>
        <taxon>Venturiales</taxon>
        <taxon>Sympoventuriaceae</taxon>
        <taxon>Verruconis</taxon>
    </lineage>
</organism>
<proteinExistence type="predicted"/>
<dbReference type="AlphaFoldDB" id="A0A0D2AJ49"/>
<sequence length="107" mass="11980">MVSSLRLSTSSGVPRLDCNRPTASRLYLHIFCFLGSSAGPLAWIHSSLVCFCLLYGPSLWLKIILIILGEMFRMITHLILRLTLGLAPNHSRDKDVTIRLPPQMTCI</sequence>
<dbReference type="Proteomes" id="UP000053259">
    <property type="component" value="Unassembled WGS sequence"/>
</dbReference>
<dbReference type="HOGENOM" id="CLU_2211992_0_0_1"/>
<evidence type="ECO:0000313" key="2">
    <source>
        <dbReference type="EMBL" id="KIV98948.1"/>
    </source>
</evidence>
<evidence type="ECO:0000256" key="1">
    <source>
        <dbReference type="SAM" id="Phobius"/>
    </source>
</evidence>
<protein>
    <submittedName>
        <fullName evidence="2">Uncharacterized protein</fullName>
    </submittedName>
</protein>
<gene>
    <name evidence="2" type="ORF">PV09_09333</name>
</gene>
<name>A0A0D2AJ49_9PEZI</name>
<dbReference type="InParanoid" id="A0A0D2AJ49"/>
<keyword evidence="1" id="KW-1133">Transmembrane helix</keyword>
<dbReference type="EMBL" id="KN847590">
    <property type="protein sequence ID" value="KIV98948.1"/>
    <property type="molecule type" value="Genomic_DNA"/>
</dbReference>
<keyword evidence="3" id="KW-1185">Reference proteome</keyword>
<accession>A0A0D2AJ49</accession>
<feature type="transmembrane region" description="Helical" evidence="1">
    <location>
        <begin position="26"/>
        <end position="57"/>
    </location>
</feature>
<dbReference type="GeneID" id="27317306"/>
<dbReference type="RefSeq" id="XP_016208818.1">
    <property type="nucleotide sequence ID" value="XM_016363377.1"/>
</dbReference>
<keyword evidence="1" id="KW-0812">Transmembrane</keyword>
<keyword evidence="1" id="KW-0472">Membrane</keyword>
<evidence type="ECO:0000313" key="3">
    <source>
        <dbReference type="Proteomes" id="UP000053259"/>
    </source>
</evidence>